<reference evidence="1 2" key="1">
    <citation type="journal article" date="2016" name="Biochim. Biophys. Acta">
        <title>Characterization of red-shifted phycobilisomes isolated from the chlorophyll f-containing cyanobacterium Halomicronema hongdechloris.</title>
        <authorList>
            <person name="Li Y."/>
            <person name="Lin Y."/>
            <person name="Garvey C.J."/>
            <person name="Birch D."/>
            <person name="Corkery R.W."/>
            <person name="Loughlin P.C."/>
            <person name="Scheer H."/>
            <person name="Willows R.D."/>
            <person name="Chen M."/>
        </authorList>
    </citation>
    <scope>NUCLEOTIDE SEQUENCE [LARGE SCALE GENOMIC DNA]</scope>
    <source>
        <strain evidence="1 2">C2206</strain>
    </source>
</reference>
<dbReference type="Proteomes" id="UP000191901">
    <property type="component" value="Chromosome"/>
</dbReference>
<name>A0A1Z3HQW9_9CYAN</name>
<keyword evidence="2" id="KW-1185">Reference proteome</keyword>
<organism evidence="1 2">
    <name type="scientific">Halomicronema hongdechloris C2206</name>
    <dbReference type="NCBI Taxonomy" id="1641165"/>
    <lineage>
        <taxon>Bacteria</taxon>
        <taxon>Bacillati</taxon>
        <taxon>Cyanobacteriota</taxon>
        <taxon>Cyanophyceae</taxon>
        <taxon>Nodosilineales</taxon>
        <taxon>Nodosilineaceae</taxon>
        <taxon>Halomicronema</taxon>
    </lineage>
</organism>
<dbReference type="AlphaFoldDB" id="A0A1Z3HQW9"/>
<gene>
    <name evidence="1" type="ORF">XM38_036610</name>
</gene>
<dbReference type="EMBL" id="CP021983">
    <property type="protein sequence ID" value="ASC72703.1"/>
    <property type="molecule type" value="Genomic_DNA"/>
</dbReference>
<sequence length="33" mass="3752">MKYSNGFISITKSWEEPDLADLKFWASSQTIGT</sequence>
<protein>
    <submittedName>
        <fullName evidence="1">Uncharacterized protein</fullName>
    </submittedName>
</protein>
<accession>A0A1Z3HQW9</accession>
<evidence type="ECO:0000313" key="2">
    <source>
        <dbReference type="Proteomes" id="UP000191901"/>
    </source>
</evidence>
<evidence type="ECO:0000313" key="1">
    <source>
        <dbReference type="EMBL" id="ASC72703.1"/>
    </source>
</evidence>
<dbReference type="KEGG" id="hhg:XM38_036610"/>
<proteinExistence type="predicted"/>